<dbReference type="EMBL" id="MFKM01000035">
    <property type="protein sequence ID" value="OGG42857.1"/>
    <property type="molecule type" value="Genomic_DNA"/>
</dbReference>
<feature type="transmembrane region" description="Helical" evidence="2">
    <location>
        <begin position="69"/>
        <end position="90"/>
    </location>
</feature>
<dbReference type="STRING" id="1798473.A3G50_02240"/>
<protein>
    <submittedName>
        <fullName evidence="3">Uncharacterized protein</fullName>
    </submittedName>
</protein>
<proteinExistence type="predicted"/>
<dbReference type="AlphaFoldDB" id="A0A1F6C255"/>
<gene>
    <name evidence="3" type="ORF">A3G50_02240</name>
</gene>
<feature type="transmembrane region" description="Helical" evidence="2">
    <location>
        <begin position="111"/>
        <end position="129"/>
    </location>
</feature>
<comment type="caution">
    <text evidence="3">The sequence shown here is derived from an EMBL/GenBank/DDBJ whole genome shotgun (WGS) entry which is preliminary data.</text>
</comment>
<keyword evidence="2" id="KW-0472">Membrane</keyword>
<evidence type="ECO:0000313" key="4">
    <source>
        <dbReference type="Proteomes" id="UP000176633"/>
    </source>
</evidence>
<accession>A0A1F6C255</accession>
<keyword evidence="2" id="KW-1133">Transmembrane helix</keyword>
<evidence type="ECO:0000313" key="3">
    <source>
        <dbReference type="EMBL" id="OGG42857.1"/>
    </source>
</evidence>
<keyword evidence="2" id="KW-0812">Transmembrane</keyword>
<feature type="coiled-coil region" evidence="1">
    <location>
        <begin position="153"/>
        <end position="218"/>
    </location>
</feature>
<sequence length="234" mass="26523">MSNNNRKKIIFAFGVIFLLSAFYFLLSTSIEAAPLQLQVKFPCPNFPGAVCPATPEEAAQSPAAYIARLYQFALMLSGMLAFGMIIYGAIQYTVSAGNTTQQSDARDRITQALWGVALLLGAYLILYTIDPKLVSLKDPKMKLLEVEAPKNYKQIQEGKLQKEEKNIKEAQEKFQTLENTERGLQEKLRENEGNEEEYKKIQIELKKTQDQKKQTQFEIDMRERIKTGIKSGGR</sequence>
<evidence type="ECO:0000256" key="2">
    <source>
        <dbReference type="SAM" id="Phobius"/>
    </source>
</evidence>
<dbReference type="Proteomes" id="UP000176633">
    <property type="component" value="Unassembled WGS sequence"/>
</dbReference>
<reference evidence="3 4" key="1">
    <citation type="journal article" date="2016" name="Nat. Commun.">
        <title>Thousands of microbial genomes shed light on interconnected biogeochemical processes in an aquifer system.</title>
        <authorList>
            <person name="Anantharaman K."/>
            <person name="Brown C.T."/>
            <person name="Hug L.A."/>
            <person name="Sharon I."/>
            <person name="Castelle C.J."/>
            <person name="Probst A.J."/>
            <person name="Thomas B.C."/>
            <person name="Singh A."/>
            <person name="Wilkins M.J."/>
            <person name="Karaoz U."/>
            <person name="Brodie E.L."/>
            <person name="Williams K.H."/>
            <person name="Hubbard S.S."/>
            <person name="Banfield J.F."/>
        </authorList>
    </citation>
    <scope>NUCLEOTIDE SEQUENCE [LARGE SCALE GENOMIC DNA]</scope>
</reference>
<name>A0A1F6C255_9BACT</name>
<keyword evidence="1" id="KW-0175">Coiled coil</keyword>
<organism evidence="3 4">
    <name type="scientific">Candidatus Jorgensenbacteria bacterium RIFCSPLOWO2_12_FULL_42_11</name>
    <dbReference type="NCBI Taxonomy" id="1798473"/>
    <lineage>
        <taxon>Bacteria</taxon>
        <taxon>Candidatus Joergenseniibacteriota</taxon>
    </lineage>
</organism>
<evidence type="ECO:0000256" key="1">
    <source>
        <dbReference type="SAM" id="Coils"/>
    </source>
</evidence>